<sequence length="248" mass="28654">MKVSKQTYYVEGTKDAKENYIYEVLLESDTSLMHEAAECLADTFLGIEIGGNFISEPVLTAVHVSKKTMTEFLIEFFEIHAKEGLTIIAKDKKSNRIVGVFASELYDPTKNFPTYKDKYKELSKMMELCDYFGEKYSEFIQLKTKQKIKKDEHIHAFMIGIKLKYNKKFVGLEMLKFLEKIGIEKGYKSIFAELTNIRSQKLFTLEGWSASLDKNGNPIVYTYANDPVFKSIPRHISLTCNLHYKLLD</sequence>
<protein>
    <submittedName>
        <fullName evidence="1">Uncharacterized protein</fullName>
    </submittedName>
</protein>
<comment type="caution">
    <text evidence="1">The sequence shown here is derived from an EMBL/GenBank/DDBJ whole genome shotgun (WGS) entry which is preliminary data.</text>
</comment>
<gene>
    <name evidence="1" type="ORF">CN461_23465</name>
</gene>
<dbReference type="Proteomes" id="UP000220502">
    <property type="component" value="Unassembled WGS sequence"/>
</dbReference>
<dbReference type="Gene3D" id="3.40.630.30">
    <property type="match status" value="1"/>
</dbReference>
<dbReference type="AlphaFoldDB" id="A0ABD6SJR8"/>
<accession>A0ABD6SJR8</accession>
<name>A0ABD6SJR8_BACTU</name>
<organism evidence="1 2">
    <name type="scientific">Bacillus thuringiensis</name>
    <dbReference type="NCBI Taxonomy" id="1428"/>
    <lineage>
        <taxon>Bacteria</taxon>
        <taxon>Bacillati</taxon>
        <taxon>Bacillota</taxon>
        <taxon>Bacilli</taxon>
        <taxon>Bacillales</taxon>
        <taxon>Bacillaceae</taxon>
        <taxon>Bacillus</taxon>
        <taxon>Bacillus cereus group</taxon>
    </lineage>
</organism>
<dbReference type="RefSeq" id="WP_044306770.1">
    <property type="nucleotide sequence ID" value="NZ_NTRM01000054.1"/>
</dbReference>
<proteinExistence type="predicted"/>
<dbReference type="EMBL" id="NTXF01000037">
    <property type="protein sequence ID" value="PEX45784.1"/>
    <property type="molecule type" value="Genomic_DNA"/>
</dbReference>
<reference evidence="1 2" key="1">
    <citation type="submission" date="2017-09" db="EMBL/GenBank/DDBJ databases">
        <title>Large-scale bioinformatics analysis of Bacillus genomes uncovers conserved roles of natural products in bacterial physiology.</title>
        <authorList>
            <consortium name="Agbiome Team Llc"/>
            <person name="Bleich R.M."/>
            <person name="Kirk G.J."/>
            <person name="Santa Maria K.C."/>
            <person name="Allen S.E."/>
            <person name="Farag S."/>
            <person name="Shank E.A."/>
            <person name="Bowers A."/>
        </authorList>
    </citation>
    <scope>NUCLEOTIDE SEQUENCE [LARGE SCALE GENOMIC DNA]</scope>
    <source>
        <strain evidence="1 2">AFS007900</strain>
    </source>
</reference>
<evidence type="ECO:0000313" key="2">
    <source>
        <dbReference type="Proteomes" id="UP000220502"/>
    </source>
</evidence>
<evidence type="ECO:0000313" key="1">
    <source>
        <dbReference type="EMBL" id="PEX45784.1"/>
    </source>
</evidence>